<dbReference type="Pfam" id="PF01513">
    <property type="entry name" value="NAD_kinase"/>
    <property type="match status" value="1"/>
</dbReference>
<evidence type="ECO:0000256" key="2">
    <source>
        <dbReference type="ARBA" id="ARBA00022679"/>
    </source>
</evidence>
<dbReference type="InterPro" id="IPR002504">
    <property type="entry name" value="NADK"/>
</dbReference>
<evidence type="ECO:0000256" key="5">
    <source>
        <dbReference type="ARBA" id="ARBA00023027"/>
    </source>
</evidence>
<organism evidence="7 8">
    <name type="scientific">Eleusine coracana subsp. coracana</name>
    <dbReference type="NCBI Taxonomy" id="191504"/>
    <lineage>
        <taxon>Eukaryota</taxon>
        <taxon>Viridiplantae</taxon>
        <taxon>Streptophyta</taxon>
        <taxon>Embryophyta</taxon>
        <taxon>Tracheophyta</taxon>
        <taxon>Spermatophyta</taxon>
        <taxon>Magnoliopsida</taxon>
        <taxon>Liliopsida</taxon>
        <taxon>Poales</taxon>
        <taxon>Poaceae</taxon>
        <taxon>PACMAD clade</taxon>
        <taxon>Chloridoideae</taxon>
        <taxon>Cynodonteae</taxon>
        <taxon>Eleusininae</taxon>
        <taxon>Eleusine</taxon>
    </lineage>
</organism>
<comment type="caution">
    <text evidence="7">The sequence shown here is derived from an EMBL/GenBank/DDBJ whole genome shotgun (WGS) entry which is preliminary data.</text>
</comment>
<keyword evidence="6" id="KW-0472">Membrane</keyword>
<dbReference type="Pfam" id="PF20143">
    <property type="entry name" value="NAD_kinase_C"/>
    <property type="match status" value="1"/>
</dbReference>
<feature type="transmembrane region" description="Helical" evidence="6">
    <location>
        <begin position="156"/>
        <end position="180"/>
    </location>
</feature>
<dbReference type="InterPro" id="IPR016064">
    <property type="entry name" value="NAD/diacylglycerol_kinase_sf"/>
</dbReference>
<dbReference type="GO" id="GO:0003951">
    <property type="term" value="F:NAD+ kinase activity"/>
    <property type="evidence" value="ECO:0007669"/>
    <property type="project" value="InterPro"/>
</dbReference>
<sequence>MMFLLLQVRDERINLSVVTSHQAENGAFTTVNSAESEKAAYAFIPQTPIRSTDAHLFEFSEAMRTVAKTLRRVAEGKAAAQAEAAEWKRKYELEMEAKEHKHHDVIKGLFYMIKAPAPFKLSWGCDGDKNGQYKHEFVSFEKGDIKTAERSKKQSIVLLKIFVLTMLIVVNYCIFCRWLKEHNNINVFVEPRVRKELLTEDSYFNFIQTWDNDQETKALHTKVDLVVTLGGDGTVLWAASLFKGPVPPVVAFSLGSLGFMTPFRILRHHFEFSLIVLLKYIPGSFVTCVQGDGLIISTTSGSTAYSLAAGGSMVHPQVPGILFTPICPHSLSFRPLILPEYVTLRVQVPFNSRGQAWASFDGKGRIQLGPGDALICSISPWPLPTACLADSTTDFLRSIHEGLHWNLRKSQSFDGPSA</sequence>
<keyword evidence="2" id="KW-0808">Transferase</keyword>
<dbReference type="InterPro" id="IPR017437">
    <property type="entry name" value="ATP-NAD_kinase_PpnK-typ_C"/>
</dbReference>
<dbReference type="PANTHER" id="PTHR20275:SF31">
    <property type="entry name" value="NAD KINASE 3-RELATED"/>
    <property type="match status" value="1"/>
</dbReference>
<evidence type="ECO:0000256" key="6">
    <source>
        <dbReference type="SAM" id="Phobius"/>
    </source>
</evidence>
<keyword evidence="6" id="KW-1133">Transmembrane helix</keyword>
<dbReference type="GO" id="GO:0006741">
    <property type="term" value="P:NADP+ biosynthetic process"/>
    <property type="evidence" value="ECO:0007669"/>
    <property type="project" value="InterPro"/>
</dbReference>
<keyword evidence="3" id="KW-0418">Kinase</keyword>
<dbReference type="Gene3D" id="2.60.200.30">
    <property type="entry name" value="Probable inorganic polyphosphate/atp-NAD kinase, domain 2"/>
    <property type="match status" value="1"/>
</dbReference>
<protein>
    <submittedName>
        <fullName evidence="7">Uncharacterized protein</fullName>
    </submittedName>
</protein>
<keyword evidence="4" id="KW-0521">NADP</keyword>
<keyword evidence="8" id="KW-1185">Reference proteome</keyword>
<dbReference type="GO" id="GO:0019674">
    <property type="term" value="P:NAD+ metabolic process"/>
    <property type="evidence" value="ECO:0007669"/>
    <property type="project" value="InterPro"/>
</dbReference>
<evidence type="ECO:0000256" key="3">
    <source>
        <dbReference type="ARBA" id="ARBA00022777"/>
    </source>
</evidence>
<accession>A0AAV5DTM9</accession>
<reference evidence="7" key="1">
    <citation type="journal article" date="2018" name="DNA Res.">
        <title>Multiple hybrid de novo genome assembly of finger millet, an orphan allotetraploid crop.</title>
        <authorList>
            <person name="Hatakeyama M."/>
            <person name="Aluri S."/>
            <person name="Balachadran M.T."/>
            <person name="Sivarajan S.R."/>
            <person name="Patrignani A."/>
            <person name="Gruter S."/>
            <person name="Poveda L."/>
            <person name="Shimizu-Inatsugi R."/>
            <person name="Baeten J."/>
            <person name="Francoijs K.J."/>
            <person name="Nataraja K.N."/>
            <person name="Reddy Y.A.N."/>
            <person name="Phadnis S."/>
            <person name="Ravikumar R.L."/>
            <person name="Schlapbach R."/>
            <person name="Sreeman S.M."/>
            <person name="Shimizu K.K."/>
        </authorList>
    </citation>
    <scope>NUCLEOTIDE SEQUENCE</scope>
</reference>
<dbReference type="SUPFAM" id="SSF111331">
    <property type="entry name" value="NAD kinase/diacylglycerol kinase-like"/>
    <property type="match status" value="1"/>
</dbReference>
<evidence type="ECO:0000313" key="8">
    <source>
        <dbReference type="Proteomes" id="UP001054889"/>
    </source>
</evidence>
<name>A0AAV5DTM9_ELECO</name>
<keyword evidence="5" id="KW-0520">NAD</keyword>
<evidence type="ECO:0000256" key="1">
    <source>
        <dbReference type="ARBA" id="ARBA00010995"/>
    </source>
</evidence>
<dbReference type="EMBL" id="BQKI01000071">
    <property type="protein sequence ID" value="GJN14338.1"/>
    <property type="molecule type" value="Genomic_DNA"/>
</dbReference>
<evidence type="ECO:0000256" key="4">
    <source>
        <dbReference type="ARBA" id="ARBA00022857"/>
    </source>
</evidence>
<comment type="similarity">
    <text evidence="1">Belongs to the NAD kinase family.</text>
</comment>
<evidence type="ECO:0000313" key="7">
    <source>
        <dbReference type="EMBL" id="GJN14338.1"/>
    </source>
</evidence>
<reference evidence="7" key="2">
    <citation type="submission" date="2021-12" db="EMBL/GenBank/DDBJ databases">
        <title>Resequencing data analysis of finger millet.</title>
        <authorList>
            <person name="Hatakeyama M."/>
            <person name="Aluri S."/>
            <person name="Balachadran M.T."/>
            <person name="Sivarajan S.R."/>
            <person name="Poveda L."/>
            <person name="Shimizu-Inatsugi R."/>
            <person name="Schlapbach R."/>
            <person name="Sreeman S.M."/>
            <person name="Shimizu K.K."/>
        </authorList>
    </citation>
    <scope>NUCLEOTIDE SEQUENCE</scope>
</reference>
<dbReference type="Proteomes" id="UP001054889">
    <property type="component" value="Unassembled WGS sequence"/>
</dbReference>
<gene>
    <name evidence="7" type="primary">gb01153</name>
    <name evidence="7" type="ORF">PR202_gb01153</name>
</gene>
<dbReference type="PANTHER" id="PTHR20275">
    <property type="entry name" value="NAD KINASE"/>
    <property type="match status" value="1"/>
</dbReference>
<keyword evidence="6" id="KW-0812">Transmembrane</keyword>
<proteinExistence type="inferred from homology"/>
<dbReference type="AlphaFoldDB" id="A0AAV5DTM9"/>